<reference evidence="3 4" key="1">
    <citation type="journal article" date="2023" name="Elife">
        <title>Identification of key yeast species and microbe-microbe interactions impacting larval growth of Drosophila in the wild.</title>
        <authorList>
            <person name="Mure A."/>
            <person name="Sugiura Y."/>
            <person name="Maeda R."/>
            <person name="Honda K."/>
            <person name="Sakurai N."/>
            <person name="Takahashi Y."/>
            <person name="Watada M."/>
            <person name="Katoh T."/>
            <person name="Gotoh A."/>
            <person name="Gotoh Y."/>
            <person name="Taniguchi I."/>
            <person name="Nakamura K."/>
            <person name="Hayashi T."/>
            <person name="Katayama T."/>
            <person name="Uemura T."/>
            <person name="Hattori Y."/>
        </authorList>
    </citation>
    <scope>NUCLEOTIDE SEQUENCE [LARGE SCALE GENOMIC DNA]</scope>
    <source>
        <strain evidence="3 4">SC-9</strain>
    </source>
</reference>
<proteinExistence type="predicted"/>
<comment type="caution">
    <text evidence="3">The sequence shown here is derived from an EMBL/GenBank/DDBJ whole genome shotgun (WGS) entry which is preliminary data.</text>
</comment>
<dbReference type="PANTHER" id="PTHR13246:SF1">
    <property type="entry name" value="CYTOSOLIC ENDO-BETA-N-ACETYLGLUCOSAMINIDASE"/>
    <property type="match status" value="1"/>
</dbReference>
<dbReference type="EMBL" id="BTFZ01000004">
    <property type="protein sequence ID" value="GMM34984.1"/>
    <property type="molecule type" value="Genomic_DNA"/>
</dbReference>
<dbReference type="GO" id="GO:0005829">
    <property type="term" value="C:cytosol"/>
    <property type="evidence" value="ECO:0007669"/>
    <property type="project" value="UniProtKB-SubCell"/>
</dbReference>
<organism evidence="3 4">
    <name type="scientific">Saccharomycopsis crataegensis</name>
    <dbReference type="NCBI Taxonomy" id="43959"/>
    <lineage>
        <taxon>Eukaryota</taxon>
        <taxon>Fungi</taxon>
        <taxon>Dikarya</taxon>
        <taxon>Ascomycota</taxon>
        <taxon>Saccharomycotina</taxon>
        <taxon>Saccharomycetes</taxon>
        <taxon>Saccharomycopsidaceae</taxon>
        <taxon>Saccharomycopsis</taxon>
    </lineage>
</organism>
<feature type="region of interest" description="Disordered" evidence="1">
    <location>
        <begin position="1"/>
        <end position="35"/>
    </location>
</feature>
<dbReference type="PANTHER" id="PTHR13246">
    <property type="entry name" value="ENDO BETA N-ACETYLGLUCOSAMINIDASE"/>
    <property type="match status" value="1"/>
</dbReference>
<dbReference type="Proteomes" id="UP001360560">
    <property type="component" value="Unassembled WGS sequence"/>
</dbReference>
<dbReference type="InterPro" id="IPR005201">
    <property type="entry name" value="TIM_ENGase"/>
</dbReference>
<dbReference type="RefSeq" id="XP_064851984.1">
    <property type="nucleotide sequence ID" value="XM_064995912.1"/>
</dbReference>
<name>A0AAV5QK46_9ASCO</name>
<evidence type="ECO:0000313" key="4">
    <source>
        <dbReference type="Proteomes" id="UP001360560"/>
    </source>
</evidence>
<feature type="compositionally biased region" description="Basic residues" evidence="1">
    <location>
        <begin position="1"/>
        <end position="13"/>
    </location>
</feature>
<feature type="compositionally biased region" description="Polar residues" evidence="1">
    <location>
        <begin position="14"/>
        <end position="23"/>
    </location>
</feature>
<protein>
    <recommendedName>
        <fullName evidence="2">Cytosolic endo-beta-N-acetylglucosaminidase TIM barrel domain-containing protein</fullName>
    </recommendedName>
</protein>
<keyword evidence="4" id="KW-1185">Reference proteome</keyword>
<accession>A0AAV5QK46</accession>
<feature type="domain" description="Cytosolic endo-beta-N-acetylglucosaminidase TIM barrel" evidence="2">
    <location>
        <begin position="149"/>
        <end position="443"/>
    </location>
</feature>
<dbReference type="Gene3D" id="2.60.120.260">
    <property type="entry name" value="Galactose-binding domain-like"/>
    <property type="match status" value="1"/>
</dbReference>
<evidence type="ECO:0000256" key="1">
    <source>
        <dbReference type="SAM" id="MobiDB-lite"/>
    </source>
</evidence>
<dbReference type="InterPro" id="IPR032979">
    <property type="entry name" value="ENGase"/>
</dbReference>
<dbReference type="AlphaFoldDB" id="A0AAV5QK46"/>
<dbReference type="Pfam" id="PF03644">
    <property type="entry name" value="Glyco_hydro_85"/>
    <property type="match status" value="1"/>
</dbReference>
<evidence type="ECO:0000259" key="2">
    <source>
        <dbReference type="Pfam" id="PF03644"/>
    </source>
</evidence>
<dbReference type="Gene3D" id="3.20.20.80">
    <property type="entry name" value="Glycosidases"/>
    <property type="match status" value="1"/>
</dbReference>
<dbReference type="GO" id="GO:0033925">
    <property type="term" value="F:mannosyl-glycoprotein endo-beta-N-acetylglucosaminidase activity"/>
    <property type="evidence" value="ECO:0007669"/>
    <property type="project" value="UniProtKB-EC"/>
</dbReference>
<evidence type="ECO:0000313" key="3">
    <source>
        <dbReference type="EMBL" id="GMM34984.1"/>
    </source>
</evidence>
<gene>
    <name evidence="3" type="ORF">DASC09_023090</name>
</gene>
<sequence length="868" mass="99478">MFSHARVSRRLSRRGSTQSNHQSIDLRDSRNSRAPSVYSQAATISDTDSINGAPDLATSGGINNIAANNFRTCIDGLYLNSLEELSDWYSNYDQINDNLYDSFRIPRQDLAFYKRSTPKSAGINLSVCHDFKGNYVDNEDLSPLGYFPHPNGLHYFLQFPSLVNHFIYFSHNMISVPTVSWINNCHKFGIDCMGTIIIEGNTADKFRQLSQLCCKNQNHEYIYIKMLVKLYEHYKFDGYLINIETRFLNRSESFEIITFVEQLRASIHSISPRSKVIWYDSFIPELNKIKYENGVSPLNYELFKSSDYFLTNYWWDESILKKNVAIAGLHGINSSLYVGIDMFGRGSKIGNGGYDVPIAVNFCKEYDSNVCLFAPAWTYEFLGKDNFLKNDAKLWKYDGNNDTIATYIDAYGACCFYPFANNHSKKQSFLFYSNFSKGQGKFFAINGKTVFNNYWVNSNFQYEIPDIVYSQDTKSLSKKYQLIDISIDDDESFVGGSCLKIVKNNSQLILSDSDKLSDIDRELKSKRLFNFGNDCSSENIRIRMTYKYNIVNKDFQFSSVTAVNESDKESFIDNLKSNISEIGQIDGYFQLELKYRIERRYKSIYNIRDGVLEVPLDIGRSDIKSSFYETDWKTIEMTFPTPRGVKWEYCILDSVNVSWVSNQQVDRKNHNGFNEADEKIFANVYKLHDGSELRRTGSSFINNTRTCSSSTPSSSESALLTSSEDYDNDDDEEWIILPDNSVPTSLTELYIGELSILSILDEDITSMPSMRNKIKNLESVKSLNPNLIYIKWVDFISNNLTRAAYWNIFINDEFFGVSFFNYWAIDLQKLADSGNGNGVGKVKSLKVRVDSVSVIGDIIQGDDIIIKL</sequence>
<dbReference type="GeneID" id="90072963"/>